<dbReference type="Pfam" id="PF07715">
    <property type="entry name" value="Plug"/>
    <property type="match status" value="1"/>
</dbReference>
<dbReference type="AlphaFoldDB" id="A0A2A2G8Q0"/>
<dbReference type="PROSITE" id="PS52016">
    <property type="entry name" value="TONB_DEPENDENT_REC_3"/>
    <property type="match status" value="1"/>
</dbReference>
<dbReference type="PANTHER" id="PTHR30069:SF29">
    <property type="entry name" value="HEMOGLOBIN AND HEMOGLOBIN-HAPTOGLOBIN-BINDING PROTEIN 1-RELATED"/>
    <property type="match status" value="1"/>
</dbReference>
<dbReference type="GO" id="GO:0044718">
    <property type="term" value="P:siderophore transmembrane transport"/>
    <property type="evidence" value="ECO:0007669"/>
    <property type="project" value="TreeGrafter"/>
</dbReference>
<keyword evidence="2" id="KW-0998">Cell outer membrane</keyword>
<comment type="similarity">
    <text evidence="2">Belongs to the TonB-dependent receptor family.</text>
</comment>
<evidence type="ECO:0000313" key="6">
    <source>
        <dbReference type="EMBL" id="PAU94126.1"/>
    </source>
</evidence>
<feature type="signal peptide" evidence="4">
    <location>
        <begin position="1"/>
        <end position="22"/>
    </location>
</feature>
<accession>A0A2A2G8Q0</accession>
<evidence type="ECO:0000256" key="2">
    <source>
        <dbReference type="PROSITE-ProRule" id="PRU01360"/>
    </source>
</evidence>
<dbReference type="Gene3D" id="2.170.130.10">
    <property type="entry name" value="TonB-dependent receptor, plug domain"/>
    <property type="match status" value="1"/>
</dbReference>
<feature type="domain" description="TonB-dependent receptor plug" evidence="5">
    <location>
        <begin position="127"/>
        <end position="248"/>
    </location>
</feature>
<keyword evidence="2" id="KW-0472">Membrane</keyword>
<comment type="caution">
    <text evidence="6">The sequence shown here is derived from an EMBL/GenBank/DDBJ whole genome shotgun (WGS) entry which is preliminary data.</text>
</comment>
<dbReference type="GO" id="GO:0009279">
    <property type="term" value="C:cell outer membrane"/>
    <property type="evidence" value="ECO:0007669"/>
    <property type="project" value="UniProtKB-SubCell"/>
</dbReference>
<dbReference type="RefSeq" id="WP_095606257.1">
    <property type="nucleotide sequence ID" value="NZ_NSKE01000005.1"/>
</dbReference>
<keyword evidence="7" id="KW-1185">Reference proteome</keyword>
<dbReference type="Pfam" id="PF13715">
    <property type="entry name" value="CarbopepD_reg_2"/>
    <property type="match status" value="1"/>
</dbReference>
<feature type="region of interest" description="Disordered" evidence="3">
    <location>
        <begin position="704"/>
        <end position="744"/>
    </location>
</feature>
<dbReference type="InterPro" id="IPR037066">
    <property type="entry name" value="Plug_dom_sf"/>
</dbReference>
<feature type="compositionally biased region" description="Polar residues" evidence="3">
    <location>
        <begin position="730"/>
        <end position="744"/>
    </location>
</feature>
<dbReference type="InterPro" id="IPR012910">
    <property type="entry name" value="Plug_dom"/>
</dbReference>
<protein>
    <recommendedName>
        <fullName evidence="5">TonB-dependent receptor plug domain-containing protein</fullName>
    </recommendedName>
</protein>
<dbReference type="InterPro" id="IPR011990">
    <property type="entry name" value="TPR-like_helical_dom_sf"/>
</dbReference>
<proteinExistence type="inferred from homology"/>
<evidence type="ECO:0000259" key="5">
    <source>
        <dbReference type="Pfam" id="PF07715"/>
    </source>
</evidence>
<dbReference type="InterPro" id="IPR039426">
    <property type="entry name" value="TonB-dep_rcpt-like"/>
</dbReference>
<dbReference type="PANTHER" id="PTHR30069">
    <property type="entry name" value="TONB-DEPENDENT OUTER MEMBRANE RECEPTOR"/>
    <property type="match status" value="1"/>
</dbReference>
<keyword evidence="2" id="KW-0812">Transmembrane</keyword>
<organism evidence="6 7">
    <name type="scientific">Fodinibius salipaludis</name>
    <dbReference type="NCBI Taxonomy" id="2032627"/>
    <lineage>
        <taxon>Bacteria</taxon>
        <taxon>Pseudomonadati</taxon>
        <taxon>Balneolota</taxon>
        <taxon>Balneolia</taxon>
        <taxon>Balneolales</taxon>
        <taxon>Balneolaceae</taxon>
        <taxon>Fodinibius</taxon>
    </lineage>
</organism>
<feature type="chain" id="PRO_5013059110" description="TonB-dependent receptor plug domain-containing protein" evidence="4">
    <location>
        <begin position="23"/>
        <end position="744"/>
    </location>
</feature>
<dbReference type="Gene3D" id="2.60.40.1120">
    <property type="entry name" value="Carboxypeptidase-like, regulatory domain"/>
    <property type="match status" value="1"/>
</dbReference>
<sequence>MTNRIRLLSFVCLLLLPFSLQAQDVEYTVTGTLIDQRTEDPLTGANVSIENTTIGTSADADGTFELTARVEPGTYNLRITFIGYRTVEREVEFGDEQEIALGTIALQQDVIGADEVVVTGASVLTEKRQLGNSISTVSADELASTGVTEIDAGLSGKIAGALVQQNSGDPAGGISVRLRGTGTLLGSASPLYIVDGVIVNNDSPELVDVGGTSTNRLADLNPEDIDRIEVVKGAAAAALYGSRANNGVVQIFTKQGKSGTPSITIKSTVNVDKVRKTLDVNMAQNENGDYLDNSGNVMSGKRYDFQDYIFRTAVGTNQFLSISGGANDTRYYISGSHKNNEGIVDGSNYQRSTARLNLDQVLTNWANLSTSLSYSHSNNQQIPNGGLNASYGALTGFIFGPNTVNPEPDPQTGEYPNNTNLANPLEVIDTYDFQNEVNRVIGSAKLSLTPHEGLSIDHTLGLDTYSQVGTAFIPPGTSAPGLSTGFGRRSERAFFQLNNDLRISYQTDIKPWLNSSTLFGGTLQYENVETIGLEAQQFSIGSRVVSGGANFEQPGEFRSETVIYGIFGQQTFGYKDRLFVTEAGDARLDFYLSPDNSQSTPNGLPIDKVEGFYTSASDPIPVYLPGEMNLIRAEAYVNLDRPGDAVNEIDNIRTKQPSQDAFGVGANLPAYSGGTSDTELFEEIYRQRSAEMYLTGMRFEDARRLGRPVPSSDPALSAERNRVYYPYPTSERQNNPNTPENPEI</sequence>
<name>A0A2A2G8Q0_9BACT</name>
<dbReference type="Gene3D" id="1.25.40.390">
    <property type="match status" value="1"/>
</dbReference>
<dbReference type="Proteomes" id="UP000218831">
    <property type="component" value="Unassembled WGS sequence"/>
</dbReference>
<dbReference type="InterPro" id="IPR008969">
    <property type="entry name" value="CarboxyPept-like_regulatory"/>
</dbReference>
<dbReference type="EMBL" id="NSKE01000005">
    <property type="protein sequence ID" value="PAU94126.1"/>
    <property type="molecule type" value="Genomic_DNA"/>
</dbReference>
<evidence type="ECO:0000256" key="1">
    <source>
        <dbReference type="ARBA" id="ARBA00022729"/>
    </source>
</evidence>
<dbReference type="SUPFAM" id="SSF56935">
    <property type="entry name" value="Porins"/>
    <property type="match status" value="1"/>
</dbReference>
<keyword evidence="2" id="KW-0813">Transport</keyword>
<gene>
    <name evidence="6" type="ORF">CK503_07895</name>
</gene>
<evidence type="ECO:0000256" key="4">
    <source>
        <dbReference type="SAM" id="SignalP"/>
    </source>
</evidence>
<keyword evidence="2" id="KW-1134">Transmembrane beta strand</keyword>
<evidence type="ECO:0000256" key="3">
    <source>
        <dbReference type="SAM" id="MobiDB-lite"/>
    </source>
</evidence>
<dbReference type="SUPFAM" id="SSF48452">
    <property type="entry name" value="TPR-like"/>
    <property type="match status" value="1"/>
</dbReference>
<reference evidence="6 7" key="1">
    <citation type="submission" date="2017-08" db="EMBL/GenBank/DDBJ databases">
        <title>Aliifodinibius alkalisoli sp. nov., isolated from saline alkaline soil.</title>
        <authorList>
            <person name="Liu D."/>
            <person name="Zhang G."/>
        </authorList>
    </citation>
    <scope>NUCLEOTIDE SEQUENCE [LARGE SCALE GENOMIC DNA]</scope>
    <source>
        <strain evidence="6 7">WN023</strain>
    </source>
</reference>
<keyword evidence="1 4" id="KW-0732">Signal</keyword>
<dbReference type="OrthoDB" id="9768177at2"/>
<dbReference type="GO" id="GO:0015344">
    <property type="term" value="F:siderophore uptake transmembrane transporter activity"/>
    <property type="evidence" value="ECO:0007669"/>
    <property type="project" value="TreeGrafter"/>
</dbReference>
<dbReference type="SUPFAM" id="SSF49464">
    <property type="entry name" value="Carboxypeptidase regulatory domain-like"/>
    <property type="match status" value="1"/>
</dbReference>
<comment type="subcellular location">
    <subcellularLocation>
        <location evidence="2">Cell outer membrane</location>
        <topology evidence="2">Multi-pass membrane protein</topology>
    </subcellularLocation>
</comment>
<evidence type="ECO:0000313" key="7">
    <source>
        <dbReference type="Proteomes" id="UP000218831"/>
    </source>
</evidence>